<dbReference type="InterPro" id="IPR028098">
    <property type="entry name" value="Glyco_trans_4-like_N"/>
</dbReference>
<evidence type="ECO:0000259" key="1">
    <source>
        <dbReference type="Pfam" id="PF13439"/>
    </source>
</evidence>
<proteinExistence type="predicted"/>
<protein>
    <submittedName>
        <fullName evidence="2">Glycosyltransferase</fullName>
    </submittedName>
</protein>
<dbReference type="Pfam" id="PF13439">
    <property type="entry name" value="Glyco_transf_4"/>
    <property type="match status" value="1"/>
</dbReference>
<dbReference type="CDD" id="cd03807">
    <property type="entry name" value="GT4_WbnK-like"/>
    <property type="match status" value="1"/>
</dbReference>
<dbReference type="Proteomes" id="UP000703893">
    <property type="component" value="Unassembled WGS sequence"/>
</dbReference>
<dbReference type="SUPFAM" id="SSF53756">
    <property type="entry name" value="UDP-Glycosyltransferase/glycogen phosphorylase"/>
    <property type="match status" value="1"/>
</dbReference>
<name>A0A937X5D1_9BACT</name>
<dbReference type="Pfam" id="PF13692">
    <property type="entry name" value="Glyco_trans_1_4"/>
    <property type="match status" value="1"/>
</dbReference>
<dbReference type="EMBL" id="VGJX01000076">
    <property type="protein sequence ID" value="MBM3273916.1"/>
    <property type="molecule type" value="Genomic_DNA"/>
</dbReference>
<dbReference type="AlphaFoldDB" id="A0A937X5D1"/>
<feature type="domain" description="Glycosyltransferase subfamily 4-like N-terminal" evidence="1">
    <location>
        <begin position="12"/>
        <end position="175"/>
    </location>
</feature>
<reference evidence="2 3" key="1">
    <citation type="submission" date="2019-03" db="EMBL/GenBank/DDBJ databases">
        <title>Lake Tanganyika Metagenome-Assembled Genomes (MAGs).</title>
        <authorList>
            <person name="Tran P."/>
        </authorList>
    </citation>
    <scope>NUCLEOTIDE SEQUENCE [LARGE SCALE GENOMIC DNA]</scope>
    <source>
        <strain evidence="2">K_DeepCast_65m_m2_236</strain>
    </source>
</reference>
<accession>A0A937X5D1</accession>
<gene>
    <name evidence="2" type="ORF">FJZ00_02095</name>
</gene>
<comment type="caution">
    <text evidence="2">The sequence shown here is derived from an EMBL/GenBank/DDBJ whole genome shotgun (WGS) entry which is preliminary data.</text>
</comment>
<organism evidence="2 3">
    <name type="scientific">Candidatus Tanganyikabacteria bacterium</name>
    <dbReference type="NCBI Taxonomy" id="2961651"/>
    <lineage>
        <taxon>Bacteria</taxon>
        <taxon>Bacillati</taxon>
        <taxon>Candidatus Sericytochromatia</taxon>
        <taxon>Candidatus Tanganyikabacteria</taxon>
    </lineage>
</organism>
<evidence type="ECO:0000313" key="3">
    <source>
        <dbReference type="Proteomes" id="UP000703893"/>
    </source>
</evidence>
<evidence type="ECO:0000313" key="2">
    <source>
        <dbReference type="EMBL" id="MBM3273916.1"/>
    </source>
</evidence>
<sequence>MRILHVITGLDVGGAEMMLIKLLERLSCDEFESTVISLSEGGRLRGRLEAMGIPVVSAGIRKGLPSPVSMYRLAKIAREFKPNLIQGWMYHGNLASHLAASSLGTRIPVLWNVRQSLYGFSGEKRLTAGIIRMCARLSRWPERILYNSRVSAGQHEAIGYNASRTRIIPNGFDCDKFRPDAGARQRLRNELAVEPTSQLVGLIARFHPMKDHETFFLAAEKLLAGNFDVHFVLAGKGMTRENLELETLLASRPRLAARVHLLGERSDTPFLNAGLDVATLSSAWGEGFPNVVGEAMACGAPCVVTNIGDSAEVVGDFGLVVPARDPAALARGIASLLDASPQQRYELGRAARRRVLENYSMDVVAGMYTELYRRVGIEGQLLPGA</sequence>
<dbReference type="Gene3D" id="3.40.50.2000">
    <property type="entry name" value="Glycogen Phosphorylase B"/>
    <property type="match status" value="2"/>
</dbReference>
<dbReference type="PANTHER" id="PTHR12526">
    <property type="entry name" value="GLYCOSYLTRANSFERASE"/>
    <property type="match status" value="1"/>
</dbReference>